<sequence length="40" mass="4017">MAVLEVGGGGSVSGRSLLSGGLLELLRPAVEEVDHQVQGV</sequence>
<proteinExistence type="predicted"/>
<dbReference type="AlphaFoldDB" id="A0A401U2J3"/>
<evidence type="ECO:0000313" key="2">
    <source>
        <dbReference type="Proteomes" id="UP000287033"/>
    </source>
</evidence>
<keyword evidence="2" id="KW-1185">Reference proteome</keyword>
<evidence type="ECO:0000313" key="1">
    <source>
        <dbReference type="EMBL" id="GCC49117.1"/>
    </source>
</evidence>
<feature type="non-terminal residue" evidence="1">
    <location>
        <position position="40"/>
    </location>
</feature>
<comment type="caution">
    <text evidence="1">The sequence shown here is derived from an EMBL/GenBank/DDBJ whole genome shotgun (WGS) entry which is preliminary data.</text>
</comment>
<dbReference type="EMBL" id="BEZZ01267704">
    <property type="protein sequence ID" value="GCC49117.1"/>
    <property type="molecule type" value="Genomic_DNA"/>
</dbReference>
<name>A0A401U2J3_CHIPU</name>
<gene>
    <name evidence="1" type="ORF">chiPu_0033624</name>
</gene>
<organism evidence="1 2">
    <name type="scientific">Chiloscyllium punctatum</name>
    <name type="common">Brownbanded bambooshark</name>
    <name type="synonym">Hemiscyllium punctatum</name>
    <dbReference type="NCBI Taxonomy" id="137246"/>
    <lineage>
        <taxon>Eukaryota</taxon>
        <taxon>Metazoa</taxon>
        <taxon>Chordata</taxon>
        <taxon>Craniata</taxon>
        <taxon>Vertebrata</taxon>
        <taxon>Chondrichthyes</taxon>
        <taxon>Elasmobranchii</taxon>
        <taxon>Galeomorphii</taxon>
        <taxon>Galeoidea</taxon>
        <taxon>Orectolobiformes</taxon>
        <taxon>Hemiscylliidae</taxon>
        <taxon>Chiloscyllium</taxon>
    </lineage>
</organism>
<accession>A0A401U2J3</accession>
<protein>
    <submittedName>
        <fullName evidence="1">Uncharacterized protein</fullName>
    </submittedName>
</protein>
<reference evidence="1 2" key="1">
    <citation type="journal article" date="2018" name="Nat. Ecol. Evol.">
        <title>Shark genomes provide insights into elasmobranch evolution and the origin of vertebrates.</title>
        <authorList>
            <person name="Hara Y"/>
            <person name="Yamaguchi K"/>
            <person name="Onimaru K"/>
            <person name="Kadota M"/>
            <person name="Koyanagi M"/>
            <person name="Keeley SD"/>
            <person name="Tatsumi K"/>
            <person name="Tanaka K"/>
            <person name="Motone F"/>
            <person name="Kageyama Y"/>
            <person name="Nozu R"/>
            <person name="Adachi N"/>
            <person name="Nishimura O"/>
            <person name="Nakagawa R"/>
            <person name="Tanegashima C"/>
            <person name="Kiyatake I"/>
            <person name="Matsumoto R"/>
            <person name="Murakumo K"/>
            <person name="Nishida K"/>
            <person name="Terakita A"/>
            <person name="Kuratani S"/>
            <person name="Sato K"/>
            <person name="Hyodo S Kuraku.S."/>
        </authorList>
    </citation>
    <scope>NUCLEOTIDE SEQUENCE [LARGE SCALE GENOMIC DNA]</scope>
</reference>
<dbReference type="Proteomes" id="UP000287033">
    <property type="component" value="Unassembled WGS sequence"/>
</dbReference>